<keyword evidence="4" id="KW-1185">Reference proteome</keyword>
<dbReference type="RefSeq" id="XP_031085046.1">
    <property type="nucleotide sequence ID" value="XM_031219271.1"/>
</dbReference>
<gene>
    <name evidence="3" type="ORF">FPRO_14265</name>
</gene>
<sequence length="613" mass="70357">MGDVFLGFRPRPSDILIAIMGMTGSGKSTFISLCTGQDVPVGHDLQACTQHVTAYQCKWSDTSDIYLLDTPGFDDTNRSDTEVLKEIALCLAKTYEDNVKLSGILYLHRITDRRMGGSAQKNLMMFRKLCGKDSLKNVILVTTMWEAENSAMGEKREQELIATDGFWGALVEEGAQVNRHNNTLSSAMSLLKTVAKNNRVTISIQKEMVSEHKDLDETEAGIGLNSDILLAEQRVIKEMSEALEMERQARKDQDEKSAEEQRQYREKMKKKIEYLNQERKDLKVSLEEMKEQRRRFKVLEGKYKESQERIRQQDKKIESLEKQGKQRKSREEDMLRQTEEATRELASLRLQLSERGNATMGISSMRPRSSGSQYVGDSSYVRLFLSGAGYFFGGKSGYHGYYSADLTRLTDENDKRRICALGTNGSWLYHYHTGSNLNCWTCWSDSFPTEYPKLAAWLDKHQMFGCPRHISLGPDGNFYIAMMDSSVKWCIPKSVSETITAWINKRTIRSIQRLWLGYNNNYVAEISDAEYFYRVDNYKALKSHMESLELEIGLDYINSERPPIKQLAMNIEAPRGFVLIRDGGEVFWHKGISGNQFDEAKLQRFKNDNENSW</sequence>
<dbReference type="Pfam" id="PF01926">
    <property type="entry name" value="MMR_HSR1"/>
    <property type="match status" value="1"/>
</dbReference>
<dbReference type="InterPro" id="IPR027417">
    <property type="entry name" value="P-loop_NTPase"/>
</dbReference>
<evidence type="ECO:0000259" key="2">
    <source>
        <dbReference type="Pfam" id="PF01926"/>
    </source>
</evidence>
<evidence type="ECO:0000313" key="3">
    <source>
        <dbReference type="EMBL" id="CZR44512.1"/>
    </source>
</evidence>
<dbReference type="InterPro" id="IPR006073">
    <property type="entry name" value="GTP-bd"/>
</dbReference>
<feature type="domain" description="G" evidence="2">
    <location>
        <begin position="17"/>
        <end position="81"/>
    </location>
</feature>
<dbReference type="GeneID" id="42059123"/>
<protein>
    <recommendedName>
        <fullName evidence="2">G domain-containing protein</fullName>
    </recommendedName>
</protein>
<dbReference type="VEuPathDB" id="FungiDB:FPRO_14265"/>
<name>A0A1L7VWL6_FUSPR</name>
<evidence type="ECO:0000256" key="1">
    <source>
        <dbReference type="SAM" id="MobiDB-lite"/>
    </source>
</evidence>
<dbReference type="Proteomes" id="UP000183971">
    <property type="component" value="Unassembled WGS sequence"/>
</dbReference>
<accession>A0A1L7VWL6</accession>
<feature type="region of interest" description="Disordered" evidence="1">
    <location>
        <begin position="307"/>
        <end position="340"/>
    </location>
</feature>
<proteinExistence type="predicted"/>
<organism evidence="3 4">
    <name type="scientific">Fusarium proliferatum (strain ET1)</name>
    <name type="common">Orchid endophyte fungus</name>
    <dbReference type="NCBI Taxonomy" id="1227346"/>
    <lineage>
        <taxon>Eukaryota</taxon>
        <taxon>Fungi</taxon>
        <taxon>Dikarya</taxon>
        <taxon>Ascomycota</taxon>
        <taxon>Pezizomycotina</taxon>
        <taxon>Sordariomycetes</taxon>
        <taxon>Hypocreomycetidae</taxon>
        <taxon>Hypocreales</taxon>
        <taxon>Nectriaceae</taxon>
        <taxon>Fusarium</taxon>
        <taxon>Fusarium fujikuroi species complex</taxon>
    </lineage>
</organism>
<feature type="region of interest" description="Disordered" evidence="1">
    <location>
        <begin position="245"/>
        <end position="264"/>
    </location>
</feature>
<comment type="caution">
    <text evidence="3">The sequence shown here is derived from an EMBL/GenBank/DDBJ whole genome shotgun (WGS) entry which is preliminary data.</text>
</comment>
<dbReference type="Gene3D" id="3.40.50.300">
    <property type="entry name" value="P-loop containing nucleotide triphosphate hydrolases"/>
    <property type="match status" value="1"/>
</dbReference>
<dbReference type="EMBL" id="FJOF01000008">
    <property type="protein sequence ID" value="CZR44512.1"/>
    <property type="molecule type" value="Genomic_DNA"/>
</dbReference>
<evidence type="ECO:0000313" key="4">
    <source>
        <dbReference type="Proteomes" id="UP000183971"/>
    </source>
</evidence>
<dbReference type="CDD" id="cd00882">
    <property type="entry name" value="Ras_like_GTPase"/>
    <property type="match status" value="1"/>
</dbReference>
<reference evidence="4" key="1">
    <citation type="journal article" date="2016" name="Genome Biol. Evol.">
        <title>Comparative 'omics' of the Fusarium fujikuroi species complex highlights differences in genetic potential and metabolite synthesis.</title>
        <authorList>
            <person name="Niehaus E.-M."/>
            <person name="Muensterkoetter M."/>
            <person name="Proctor R.H."/>
            <person name="Brown D.W."/>
            <person name="Sharon A."/>
            <person name="Idan Y."/>
            <person name="Oren-Young L."/>
            <person name="Sieber C.M."/>
            <person name="Novak O."/>
            <person name="Pencik A."/>
            <person name="Tarkowska D."/>
            <person name="Hromadova K."/>
            <person name="Freeman S."/>
            <person name="Maymon M."/>
            <person name="Elazar M."/>
            <person name="Youssef S.A."/>
            <person name="El-Shabrawy E.S.M."/>
            <person name="Shalaby A.B.A."/>
            <person name="Houterman P."/>
            <person name="Brock N.L."/>
            <person name="Burkhardt I."/>
            <person name="Tsavkelova E.A."/>
            <person name="Dickschat J.S."/>
            <person name="Galuszka P."/>
            <person name="Gueldener U."/>
            <person name="Tudzynski B."/>
        </authorList>
    </citation>
    <scope>NUCLEOTIDE SEQUENCE [LARGE SCALE GENOMIC DNA]</scope>
    <source>
        <strain evidence="4">ET1</strain>
    </source>
</reference>
<dbReference type="AlphaFoldDB" id="A0A1L7VWL6"/>
<dbReference type="SUPFAM" id="SSF52540">
    <property type="entry name" value="P-loop containing nucleoside triphosphate hydrolases"/>
    <property type="match status" value="2"/>
</dbReference>
<dbReference type="GO" id="GO:0005525">
    <property type="term" value="F:GTP binding"/>
    <property type="evidence" value="ECO:0007669"/>
    <property type="project" value="InterPro"/>
</dbReference>